<keyword evidence="1" id="KW-1133">Transmembrane helix</keyword>
<feature type="transmembrane region" description="Helical" evidence="1">
    <location>
        <begin position="21"/>
        <end position="37"/>
    </location>
</feature>
<sequence length="67" mass="7523">MPVSHREAFLSAITRSSRSSIEVIRSIVIISIVWFAVSRSAPPVAHVPALLLRQEFKELNSDTLTQY</sequence>
<evidence type="ECO:0000313" key="3">
    <source>
        <dbReference type="Proteomes" id="UP000277212"/>
    </source>
</evidence>
<comment type="caution">
    <text evidence="2">The sequence shown here is derived from an EMBL/GenBank/DDBJ whole genome shotgun (WGS) entry which is preliminary data.</text>
</comment>
<dbReference type="EMBL" id="NKUJ01000012">
    <property type="protein sequence ID" value="RMJ19014.1"/>
    <property type="molecule type" value="Genomic_DNA"/>
</dbReference>
<dbReference type="AlphaFoldDB" id="A0A3M2SN67"/>
<reference evidence="2 3" key="1">
    <citation type="submission" date="2017-06" db="EMBL/GenBank/DDBJ databases">
        <title>Comparative genomic analysis of Ambrosia Fusariam Clade fungi.</title>
        <authorList>
            <person name="Stajich J.E."/>
            <person name="Carrillo J."/>
            <person name="Kijimoto T."/>
            <person name="Eskalen A."/>
            <person name="O'Donnell K."/>
            <person name="Kasson M."/>
        </authorList>
    </citation>
    <scope>NUCLEOTIDE SEQUENCE [LARGE SCALE GENOMIC DNA]</scope>
    <source>
        <strain evidence="2">UCR3666</strain>
    </source>
</reference>
<accession>A0A3M2SN67</accession>
<keyword evidence="1" id="KW-0812">Transmembrane</keyword>
<protein>
    <submittedName>
        <fullName evidence="2">Uncharacterized protein</fullName>
    </submittedName>
</protein>
<keyword evidence="1" id="KW-0472">Membrane</keyword>
<name>A0A3M2SN67_9HYPO</name>
<dbReference type="Proteomes" id="UP000277212">
    <property type="component" value="Unassembled WGS sequence"/>
</dbReference>
<keyword evidence="3" id="KW-1185">Reference proteome</keyword>
<gene>
    <name evidence="2" type="ORF">CDV36_001278</name>
</gene>
<organism evidence="2 3">
    <name type="scientific">Fusarium kuroshium</name>
    <dbReference type="NCBI Taxonomy" id="2010991"/>
    <lineage>
        <taxon>Eukaryota</taxon>
        <taxon>Fungi</taxon>
        <taxon>Dikarya</taxon>
        <taxon>Ascomycota</taxon>
        <taxon>Pezizomycotina</taxon>
        <taxon>Sordariomycetes</taxon>
        <taxon>Hypocreomycetidae</taxon>
        <taxon>Hypocreales</taxon>
        <taxon>Nectriaceae</taxon>
        <taxon>Fusarium</taxon>
        <taxon>Fusarium solani species complex</taxon>
    </lineage>
</organism>
<evidence type="ECO:0000256" key="1">
    <source>
        <dbReference type="SAM" id="Phobius"/>
    </source>
</evidence>
<evidence type="ECO:0000313" key="2">
    <source>
        <dbReference type="EMBL" id="RMJ19014.1"/>
    </source>
</evidence>
<proteinExistence type="predicted"/>